<evidence type="ECO:0000256" key="6">
    <source>
        <dbReference type="ARBA" id="ARBA00023004"/>
    </source>
</evidence>
<keyword evidence="4 8" id="KW-0479">Metal-binding</keyword>
<dbReference type="PANTHER" id="PTHR24286:SF24">
    <property type="entry name" value="LANOSTEROL 14-ALPHA DEMETHYLASE"/>
    <property type="match status" value="1"/>
</dbReference>
<accession>A0ABS1MEW9</accession>
<evidence type="ECO:0000256" key="4">
    <source>
        <dbReference type="ARBA" id="ARBA00022723"/>
    </source>
</evidence>
<evidence type="ECO:0000256" key="2">
    <source>
        <dbReference type="ARBA" id="ARBA00010617"/>
    </source>
</evidence>
<evidence type="ECO:0000313" key="11">
    <source>
        <dbReference type="Proteomes" id="UP000602198"/>
    </source>
</evidence>
<organism evidence="10 11">
    <name type="scientific">Nocardia acididurans</name>
    <dbReference type="NCBI Taxonomy" id="2802282"/>
    <lineage>
        <taxon>Bacteria</taxon>
        <taxon>Bacillati</taxon>
        <taxon>Actinomycetota</taxon>
        <taxon>Actinomycetes</taxon>
        <taxon>Mycobacteriales</taxon>
        <taxon>Nocardiaceae</taxon>
        <taxon>Nocardia</taxon>
    </lineage>
</organism>
<evidence type="ECO:0000256" key="5">
    <source>
        <dbReference type="ARBA" id="ARBA00023002"/>
    </source>
</evidence>
<evidence type="ECO:0000256" key="3">
    <source>
        <dbReference type="ARBA" id="ARBA00022617"/>
    </source>
</evidence>
<gene>
    <name evidence="10" type="ORF">JK358_28115</name>
</gene>
<dbReference type="RefSeq" id="WP_201953288.1">
    <property type="nucleotide sequence ID" value="NZ_JAERRJ010000011.1"/>
</dbReference>
<dbReference type="PROSITE" id="PS00086">
    <property type="entry name" value="CYTOCHROME_P450"/>
    <property type="match status" value="1"/>
</dbReference>
<evidence type="ECO:0000256" key="1">
    <source>
        <dbReference type="ARBA" id="ARBA00001971"/>
    </source>
</evidence>
<dbReference type="SUPFAM" id="SSF48264">
    <property type="entry name" value="Cytochrome P450"/>
    <property type="match status" value="1"/>
</dbReference>
<evidence type="ECO:0000313" key="10">
    <source>
        <dbReference type="EMBL" id="MBL1078279.1"/>
    </source>
</evidence>
<dbReference type="EMBL" id="JAERRJ010000011">
    <property type="protein sequence ID" value="MBL1078279.1"/>
    <property type="molecule type" value="Genomic_DNA"/>
</dbReference>
<comment type="cofactor">
    <cofactor evidence="1">
        <name>heme</name>
        <dbReference type="ChEBI" id="CHEBI:30413"/>
    </cofactor>
</comment>
<dbReference type="Pfam" id="PF00067">
    <property type="entry name" value="p450"/>
    <property type="match status" value="1"/>
</dbReference>
<dbReference type="InterPro" id="IPR017972">
    <property type="entry name" value="Cyt_P450_CS"/>
</dbReference>
<dbReference type="InterPro" id="IPR001128">
    <property type="entry name" value="Cyt_P450"/>
</dbReference>
<dbReference type="InterPro" id="IPR002403">
    <property type="entry name" value="Cyt_P450_E_grp-IV"/>
</dbReference>
<keyword evidence="11" id="KW-1185">Reference proteome</keyword>
<comment type="caution">
    <text evidence="10">The sequence shown here is derived from an EMBL/GenBank/DDBJ whole genome shotgun (WGS) entry which is preliminary data.</text>
</comment>
<evidence type="ECO:0000256" key="7">
    <source>
        <dbReference type="ARBA" id="ARBA00023033"/>
    </source>
</evidence>
<dbReference type="InterPro" id="IPR036396">
    <property type="entry name" value="Cyt_P450_sf"/>
</dbReference>
<keyword evidence="7 8" id="KW-0503">Monooxygenase</keyword>
<dbReference type="Proteomes" id="UP000602198">
    <property type="component" value="Unassembled WGS sequence"/>
</dbReference>
<protein>
    <submittedName>
        <fullName evidence="10">Cytochrome P450</fullName>
    </submittedName>
</protein>
<comment type="similarity">
    <text evidence="2 8">Belongs to the cytochrome P450 family.</text>
</comment>
<dbReference type="PRINTS" id="PR00465">
    <property type="entry name" value="EP450IV"/>
</dbReference>
<keyword evidence="3 8" id="KW-0349">Heme</keyword>
<dbReference type="Gene3D" id="1.10.630.10">
    <property type="entry name" value="Cytochrome P450"/>
    <property type="match status" value="1"/>
</dbReference>
<name>A0ABS1MEW9_9NOCA</name>
<feature type="region of interest" description="Disordered" evidence="9">
    <location>
        <begin position="1"/>
        <end position="26"/>
    </location>
</feature>
<evidence type="ECO:0000256" key="8">
    <source>
        <dbReference type="RuleBase" id="RU000461"/>
    </source>
</evidence>
<evidence type="ECO:0000256" key="9">
    <source>
        <dbReference type="SAM" id="MobiDB-lite"/>
    </source>
</evidence>
<proteinExistence type="inferred from homology"/>
<keyword evidence="5 8" id="KW-0560">Oxidoreductase</keyword>
<sequence length="459" mass="50129">MPAQPVATRPAVDPNATALAAPPPGSGLDPVLGDPGILFVGKGVQFLRGGPQVHTELHRRFGEVSWTRMFGIPVVCVSGPGAAREVLVNKDKAFVSAWRDIIGPWFDGGPLVRDGAEHLRHRRLLQPAYRPEALHGYLPDMVAQAREIVAEWPAAQALPLLPRLRELSAAMTSRTLLGRGYDARARRVVADVETCIRAEGWPLRLPVPGTPWAAAHSARHRLLEYFTDAARRARIEPGSGFLSVLCRAESADGDRFSDTEIAEHMIFTLIAAHDTSVAAATSAAYFLGAHPGWQERARAESLARGEADLTAHTAAGLRVLDRVVRESMRIVPPSPNYARRAVADTAIGNRFVPAGTLVVVNSWATHMIAEHWPDPGRFDPDRFLDPAGSGPRSAWLPFGAGAHKCAGMDFGMLKTLVILDAMLRAQDWRVPDGYRPRWRFTTLPVPADGLPVRLRRRVD</sequence>
<dbReference type="PANTHER" id="PTHR24286">
    <property type="entry name" value="CYTOCHROME P450 26"/>
    <property type="match status" value="1"/>
</dbReference>
<reference evidence="10 11" key="1">
    <citation type="submission" date="2021-01" db="EMBL/GenBank/DDBJ databases">
        <title>WGS of actinomycetes isolated from Thailand.</title>
        <authorList>
            <person name="Thawai C."/>
        </authorList>
    </citation>
    <scope>NUCLEOTIDE SEQUENCE [LARGE SCALE GENOMIC DNA]</scope>
    <source>
        <strain evidence="10 11">LPG 2</strain>
    </source>
</reference>
<keyword evidence="6 8" id="KW-0408">Iron</keyword>